<feature type="binding site" evidence="10">
    <location>
        <position position="506"/>
    </location>
    <ligand>
        <name>L-glutamate</name>
        <dbReference type="ChEBI" id="CHEBI:29985"/>
    </ligand>
</feature>
<evidence type="ECO:0000313" key="14">
    <source>
        <dbReference type="Proteomes" id="UP000327424"/>
    </source>
</evidence>
<dbReference type="GO" id="GO:0006750">
    <property type="term" value="P:glutathione biosynthetic process"/>
    <property type="evidence" value="ECO:0007669"/>
    <property type="project" value="UniProtKB-KW"/>
</dbReference>
<feature type="chain" id="PRO_5023842012" description="Glutathione hydrolase proenzyme" evidence="12">
    <location>
        <begin position="28"/>
        <end position="601"/>
    </location>
</feature>
<dbReference type="InterPro" id="IPR043137">
    <property type="entry name" value="GGT_ssub_C"/>
</dbReference>
<evidence type="ECO:0000256" key="5">
    <source>
        <dbReference type="ARBA" id="ARBA00022801"/>
    </source>
</evidence>
<dbReference type="FunFam" id="3.60.20.40:FF:000003">
    <property type="entry name" value="Gamma-glutamyltranspeptidase"/>
    <property type="match status" value="1"/>
</dbReference>
<reference evidence="13 14" key="1">
    <citation type="submission" date="2019-09" db="EMBL/GenBank/DDBJ databases">
        <title>Hybrid Assembly of the complete Genome of the Deep-Sea Bacterium Moritella marina from long Nanopore and Illumina reads.</title>
        <authorList>
            <person name="Magin S."/>
            <person name="Georgoulis A."/>
            <person name="Papadimitriou K."/>
            <person name="Iliakis G."/>
            <person name="Vorgias C.E."/>
        </authorList>
    </citation>
    <scope>NUCLEOTIDE SEQUENCE [LARGE SCALE GENOMIC DNA]</scope>
    <source>
        <strain evidence="13 14">MP-1</strain>
    </source>
</reference>
<feature type="binding site" evidence="10">
    <location>
        <position position="455"/>
    </location>
    <ligand>
        <name>L-glutamate</name>
        <dbReference type="ChEBI" id="CHEBI:29985"/>
    </ligand>
</feature>
<dbReference type="GO" id="GO:0103068">
    <property type="term" value="F:leukotriene C4 gamma-glutamyl transferase activity"/>
    <property type="evidence" value="ECO:0007669"/>
    <property type="project" value="UniProtKB-EC"/>
</dbReference>
<sequence>MLTTHLMKGLSFGLISCISLTLPTAIAKTTSSETVENEIMVSQSLAKIKPSTSAIYSQMAIHHPVWAANGMVASQEALATKIGVDIMQQGGNAIDAAVAVGYALAVTLPRAGNLGGGGFMLVYLADEQRSIAIDYREVAPQTASADMFLDENGDPDNTLSRFHGLAVGVPGTVLGFELALEKYGSMSLAQVIAPAIKLASDGIIVTPDLANSLSATQKRLSQWPSTQAIFYKADGSSYQPGERLKQSDLAKTLTAIAKKGSSAFYQGPIAQQISDSVRDAGGIMTMEDLASYKAIERQPVTGYYRGYQVVSMPPPSSGGVHIIQMLNMLSQYPIDKMGHNSAATIHVMAESMRRAYADRSLYLGDPDFVNVPVEALTNKQYAEQLASQINPAKATPSSEVSPGTLLPYESNQTTHYSVVDKWGNAVSNTYTLNFSYGSGLVANGTGVLLNNEMDDFSAKPGVPNAYGLIGGKANAVAAKKRPLSSMTPTIVLKDNKPYLVTGSPGGSRIITTTLQVIMNVIDHDMNIAEASAAPRFHHQWLPDMIRIEKGLNIDTVNLLESKGHKVEVKAAMGSTQTIMLTDEGVYGASDPRRPSALSLGY</sequence>
<keyword evidence="11" id="KW-0317">Glutathione biosynthesis</keyword>
<dbReference type="InterPro" id="IPR043138">
    <property type="entry name" value="GGT_lsub"/>
</dbReference>
<comment type="catalytic activity">
    <reaction evidence="8 11">
        <text>an N-terminal (5-L-glutamyl)-[peptide] + an alpha-amino acid = 5-L-glutamyl amino acid + an N-terminal L-alpha-aminoacyl-[peptide]</text>
        <dbReference type="Rhea" id="RHEA:23904"/>
        <dbReference type="Rhea" id="RHEA-COMP:9780"/>
        <dbReference type="Rhea" id="RHEA-COMP:9795"/>
        <dbReference type="ChEBI" id="CHEBI:77644"/>
        <dbReference type="ChEBI" id="CHEBI:78597"/>
        <dbReference type="ChEBI" id="CHEBI:78599"/>
        <dbReference type="ChEBI" id="CHEBI:78608"/>
        <dbReference type="EC" id="2.3.2.2"/>
    </reaction>
</comment>
<evidence type="ECO:0000256" key="4">
    <source>
        <dbReference type="ARBA" id="ARBA00022679"/>
    </source>
</evidence>
<evidence type="ECO:0000256" key="3">
    <source>
        <dbReference type="ARBA" id="ARBA00009381"/>
    </source>
</evidence>
<dbReference type="InterPro" id="IPR029055">
    <property type="entry name" value="Ntn_hydrolases_N"/>
</dbReference>
<keyword evidence="4 11" id="KW-0808">Transferase</keyword>
<evidence type="ECO:0000256" key="7">
    <source>
        <dbReference type="ARBA" id="ARBA00023315"/>
    </source>
</evidence>
<comment type="catalytic activity">
    <reaction evidence="1 11">
        <text>an S-substituted glutathione + H2O = an S-substituted L-cysteinylglycine + L-glutamate</text>
        <dbReference type="Rhea" id="RHEA:59468"/>
        <dbReference type="ChEBI" id="CHEBI:15377"/>
        <dbReference type="ChEBI" id="CHEBI:29985"/>
        <dbReference type="ChEBI" id="CHEBI:90779"/>
        <dbReference type="ChEBI" id="CHEBI:143103"/>
        <dbReference type="EC" id="3.4.19.13"/>
    </reaction>
</comment>
<dbReference type="EMBL" id="CP044399">
    <property type="protein sequence ID" value="QFI36845.1"/>
    <property type="molecule type" value="Genomic_DNA"/>
</dbReference>
<dbReference type="GO" id="GO:0006751">
    <property type="term" value="P:glutathione catabolic process"/>
    <property type="evidence" value="ECO:0007669"/>
    <property type="project" value="UniProtKB-UniRule"/>
</dbReference>
<comment type="catalytic activity">
    <reaction evidence="2 11">
        <text>glutathione + H2O = L-cysteinylglycine + L-glutamate</text>
        <dbReference type="Rhea" id="RHEA:28807"/>
        <dbReference type="ChEBI" id="CHEBI:15377"/>
        <dbReference type="ChEBI" id="CHEBI:29985"/>
        <dbReference type="ChEBI" id="CHEBI:57925"/>
        <dbReference type="ChEBI" id="CHEBI:61694"/>
        <dbReference type="EC" id="3.4.19.13"/>
    </reaction>
</comment>
<keyword evidence="5 11" id="KW-0378">Hydrolase</keyword>
<dbReference type="KEGG" id="mmaa:FR932_02830"/>
<dbReference type="OrthoDB" id="5297205at2"/>
<evidence type="ECO:0000256" key="1">
    <source>
        <dbReference type="ARBA" id="ARBA00001049"/>
    </source>
</evidence>
<dbReference type="Pfam" id="PF01019">
    <property type="entry name" value="G_glu_transpept"/>
    <property type="match status" value="1"/>
</dbReference>
<comment type="PTM">
    <text evidence="11">Cleaved by autocatalysis into a large and a small subunit.</text>
</comment>
<dbReference type="AlphaFoldDB" id="A0A5J6WJ78"/>
<dbReference type="Proteomes" id="UP000327424">
    <property type="component" value="Chromosome"/>
</dbReference>
<name>A0A5J6WJ78_MORMI</name>
<organism evidence="13 14">
    <name type="scientific">Moritella marina ATCC 15381</name>
    <dbReference type="NCBI Taxonomy" id="1202962"/>
    <lineage>
        <taxon>Bacteria</taxon>
        <taxon>Pseudomonadati</taxon>
        <taxon>Pseudomonadota</taxon>
        <taxon>Gammaproteobacteria</taxon>
        <taxon>Alteromonadales</taxon>
        <taxon>Moritellaceae</taxon>
        <taxon>Moritella</taxon>
    </lineage>
</organism>
<evidence type="ECO:0000256" key="12">
    <source>
        <dbReference type="SAM" id="SignalP"/>
    </source>
</evidence>
<dbReference type="GO" id="GO:0036374">
    <property type="term" value="F:glutathione hydrolase activity"/>
    <property type="evidence" value="ECO:0007669"/>
    <property type="project" value="UniProtKB-UniRule"/>
</dbReference>
<comment type="pathway">
    <text evidence="11">Sulfur metabolism; glutathione metabolism.</text>
</comment>
<feature type="active site" description="Nucleophile" evidence="9">
    <location>
        <position position="413"/>
    </location>
</feature>
<dbReference type="SUPFAM" id="SSF56235">
    <property type="entry name" value="N-terminal nucleophile aminohydrolases (Ntn hydrolases)"/>
    <property type="match status" value="1"/>
</dbReference>
<comment type="subunit">
    <text evidence="11">This enzyme consists of two polypeptide chains, which are synthesized in precursor form from a single polypeptide.</text>
</comment>
<keyword evidence="6 11" id="KW-0865">Zymogen</keyword>
<evidence type="ECO:0000256" key="2">
    <source>
        <dbReference type="ARBA" id="ARBA00001089"/>
    </source>
</evidence>
<keyword evidence="7 11" id="KW-0012">Acyltransferase</keyword>
<dbReference type="EC" id="3.4.19.13" evidence="11"/>
<dbReference type="PANTHER" id="PTHR43199:SF1">
    <property type="entry name" value="GLUTATHIONE HYDROLASE PROENZYME"/>
    <property type="match status" value="1"/>
</dbReference>
<dbReference type="UniPathway" id="UPA00204"/>
<feature type="binding site" evidence="10">
    <location>
        <begin position="431"/>
        <end position="433"/>
    </location>
    <ligand>
        <name>L-glutamate</name>
        <dbReference type="ChEBI" id="CHEBI:29985"/>
    </ligand>
</feature>
<protein>
    <recommendedName>
        <fullName evidence="11">Glutathione hydrolase proenzyme</fullName>
        <ecNumber evidence="11">2.3.2.2</ecNumber>
        <ecNumber evidence="11">3.4.19.13</ecNumber>
    </recommendedName>
    <component>
        <recommendedName>
            <fullName evidence="11">Glutathione hydrolase large chain</fullName>
        </recommendedName>
    </component>
    <component>
        <recommendedName>
            <fullName evidence="11">Glutathione hydrolase small chain</fullName>
        </recommendedName>
    </component>
</protein>
<dbReference type="Gene3D" id="3.60.20.40">
    <property type="match status" value="1"/>
</dbReference>
<dbReference type="Gene3D" id="1.10.246.130">
    <property type="match status" value="1"/>
</dbReference>
<comment type="similarity">
    <text evidence="3 11">Belongs to the gamma-glutamyltransferase family.</text>
</comment>
<keyword evidence="12" id="KW-0732">Signal</keyword>
<feature type="binding site" evidence="10">
    <location>
        <begin position="484"/>
        <end position="485"/>
    </location>
    <ligand>
        <name>L-glutamate</name>
        <dbReference type="ChEBI" id="CHEBI:29985"/>
    </ligand>
</feature>
<gene>
    <name evidence="13" type="primary">ggt</name>
    <name evidence="13" type="ORF">FR932_02830</name>
</gene>
<dbReference type="NCBIfam" id="TIGR00066">
    <property type="entry name" value="g_glut_trans"/>
    <property type="match status" value="1"/>
</dbReference>
<proteinExistence type="inferred from homology"/>
<evidence type="ECO:0000256" key="8">
    <source>
        <dbReference type="ARBA" id="ARBA00047417"/>
    </source>
</evidence>
<evidence type="ECO:0000256" key="11">
    <source>
        <dbReference type="RuleBase" id="RU368036"/>
    </source>
</evidence>
<accession>A0A5J6WJ78</accession>
<dbReference type="PROSITE" id="PS00462">
    <property type="entry name" value="G_GLU_TRANSPEPTIDASE"/>
    <property type="match status" value="1"/>
</dbReference>
<evidence type="ECO:0000313" key="13">
    <source>
        <dbReference type="EMBL" id="QFI36845.1"/>
    </source>
</evidence>
<evidence type="ECO:0000256" key="9">
    <source>
        <dbReference type="PIRSR" id="PIRSR600101-1"/>
    </source>
</evidence>
<dbReference type="EC" id="2.3.2.2" evidence="11"/>
<dbReference type="InterPro" id="IPR000101">
    <property type="entry name" value="GGT_peptidase"/>
</dbReference>
<dbReference type="InterPro" id="IPR051792">
    <property type="entry name" value="GGT_bact"/>
</dbReference>
<evidence type="ECO:0000256" key="10">
    <source>
        <dbReference type="PIRSR" id="PIRSR600101-2"/>
    </source>
</evidence>
<feature type="signal peptide" evidence="12">
    <location>
        <begin position="1"/>
        <end position="27"/>
    </location>
</feature>
<keyword evidence="14" id="KW-1185">Reference proteome</keyword>
<dbReference type="PRINTS" id="PR01210">
    <property type="entry name" value="GGTRANSPTASE"/>
</dbReference>
<dbReference type="InterPro" id="IPR055262">
    <property type="entry name" value="GGT_CS"/>
</dbReference>
<dbReference type="PANTHER" id="PTHR43199">
    <property type="entry name" value="GLUTATHIONE HYDROLASE"/>
    <property type="match status" value="1"/>
</dbReference>
<evidence type="ECO:0000256" key="6">
    <source>
        <dbReference type="ARBA" id="ARBA00023145"/>
    </source>
</evidence>
<dbReference type="RefSeq" id="WP_019443037.1">
    <property type="nucleotide sequence ID" value="NZ_ALOE01000039.1"/>
</dbReference>
<feature type="binding site" evidence="10">
    <location>
        <position position="136"/>
    </location>
    <ligand>
        <name>L-glutamate</name>
        <dbReference type="ChEBI" id="CHEBI:29985"/>
    </ligand>
</feature>